<evidence type="ECO:0000313" key="9">
    <source>
        <dbReference type="Proteomes" id="UP001176961"/>
    </source>
</evidence>
<organism evidence="8 9">
    <name type="scientific">Cylicocyclus nassatus</name>
    <name type="common">Nematode worm</name>
    <dbReference type="NCBI Taxonomy" id="53992"/>
    <lineage>
        <taxon>Eukaryota</taxon>
        <taxon>Metazoa</taxon>
        <taxon>Ecdysozoa</taxon>
        <taxon>Nematoda</taxon>
        <taxon>Chromadorea</taxon>
        <taxon>Rhabditida</taxon>
        <taxon>Rhabditina</taxon>
        <taxon>Rhabditomorpha</taxon>
        <taxon>Strongyloidea</taxon>
        <taxon>Strongylidae</taxon>
        <taxon>Cylicocyclus</taxon>
    </lineage>
</organism>
<comment type="similarity">
    <text evidence="2">Belongs to the Rab3-GAP catalytic subunit family.</text>
</comment>
<reference evidence="8" key="1">
    <citation type="submission" date="2023-07" db="EMBL/GenBank/DDBJ databases">
        <authorList>
            <consortium name="CYATHOMIX"/>
        </authorList>
    </citation>
    <scope>NUCLEOTIDE SEQUENCE</scope>
    <source>
        <strain evidence="8">N/A</strain>
    </source>
</reference>
<dbReference type="AlphaFoldDB" id="A0AA36DMA5"/>
<gene>
    <name evidence="8" type="ORF">CYNAS_LOCUS1683</name>
</gene>
<keyword evidence="4" id="KW-0343">GTPase activation</keyword>
<evidence type="ECO:0000256" key="1">
    <source>
        <dbReference type="ARBA" id="ARBA00004496"/>
    </source>
</evidence>
<dbReference type="Proteomes" id="UP001176961">
    <property type="component" value="Unassembled WGS sequence"/>
</dbReference>
<dbReference type="GO" id="GO:0005096">
    <property type="term" value="F:GTPase activator activity"/>
    <property type="evidence" value="ECO:0007669"/>
    <property type="project" value="UniProtKB-KW"/>
</dbReference>
<comment type="caution">
    <text evidence="8">The sequence shown here is derived from an EMBL/GenBank/DDBJ whole genome shotgun (WGS) entry which is preliminary data.</text>
</comment>
<name>A0AA36DMA5_CYLNA</name>
<dbReference type="GO" id="GO:0005737">
    <property type="term" value="C:cytoplasm"/>
    <property type="evidence" value="ECO:0007669"/>
    <property type="project" value="UniProtKB-SubCell"/>
</dbReference>
<feature type="region of interest" description="Disordered" evidence="6">
    <location>
        <begin position="393"/>
        <end position="416"/>
    </location>
</feature>
<dbReference type="EMBL" id="CATQJL010000001">
    <property type="protein sequence ID" value="CAJ0589700.1"/>
    <property type="molecule type" value="Genomic_DNA"/>
</dbReference>
<feature type="compositionally biased region" description="Polar residues" evidence="6">
    <location>
        <begin position="394"/>
        <end position="409"/>
    </location>
</feature>
<comment type="subcellular location">
    <subcellularLocation>
        <location evidence="1">Cytoplasm</location>
    </subcellularLocation>
</comment>
<evidence type="ECO:0000313" key="8">
    <source>
        <dbReference type="EMBL" id="CAJ0589700.1"/>
    </source>
</evidence>
<keyword evidence="9" id="KW-1185">Reference proteome</keyword>
<proteinExistence type="inferred from homology"/>
<dbReference type="InterPro" id="IPR045700">
    <property type="entry name" value="Rab3GAP1"/>
</dbReference>
<evidence type="ECO:0000256" key="5">
    <source>
        <dbReference type="ARBA" id="ARBA00022490"/>
    </source>
</evidence>
<sequence length="617" mass="67932">MLVLFQTRPGNPADSAEAQMRRSEVTQPNLSRCLLHEKLETLQCCISFKRKHHDLCDNTIVISGEQSEDQSEDSNPGNENERIETAEDSDNVKSAKNIEDMEPTGRLHPFGELRLLHHPDTLLYVPITQDRNPMTEDMLNEYTRYFSFLDDGDSRTRAQLDVLCSDMQAFKAANPKCCLEDFIRWHSPKDWSEEEECLSERMQLLDNTWVKCWNEAMPIPVINQARLFNETKIAEEELHAHNNSMMRTGQSGDAKANAVSSRPPGSLSQAELCGEEHPSPRLPKTVVRKKDDKSTAAQLLLSQLMNSQSQSPSHVTVSADWLSAFLLNNPILLPLLHHGYTENGDTEVTTSTSIDEEASKNLLNNNNIKFSELNVKTENDVVFSAQELGIASGGQVTETDSSPTQSSKEGSPITHDFAPSSNTLWTAAEKAAINNKLDELNRATDELKQMLLLHKSNSKKPVMATLSHCDIPIALLIILIFCVVKTSGQYLPAGEKKVMVCGCELTVSWQDLTLNTIFLLISILINQLIKLYQDKQKLKKSLKEKEGKEGAKDGAGGGGARSAPSNGGFFPCTCPGCLLGHNIWAAASRAGASPLPQFVGALLAPPHPAPSAPPPST</sequence>
<feature type="compositionally biased region" description="Basic and acidic residues" evidence="6">
    <location>
        <begin position="79"/>
        <end position="105"/>
    </location>
</feature>
<feature type="region of interest" description="Disordered" evidence="6">
    <location>
        <begin position="65"/>
        <end position="105"/>
    </location>
</feature>
<evidence type="ECO:0000256" key="2">
    <source>
        <dbReference type="ARBA" id="ARBA00008856"/>
    </source>
</evidence>
<feature type="region of interest" description="Disordered" evidence="6">
    <location>
        <begin position="1"/>
        <end position="23"/>
    </location>
</feature>
<evidence type="ECO:0000256" key="6">
    <source>
        <dbReference type="SAM" id="MobiDB-lite"/>
    </source>
</evidence>
<evidence type="ECO:0000256" key="4">
    <source>
        <dbReference type="ARBA" id="ARBA00022468"/>
    </source>
</evidence>
<keyword evidence="5" id="KW-0963">Cytoplasm</keyword>
<accession>A0AA36DMA5</accession>
<feature type="region of interest" description="Disordered" evidence="6">
    <location>
        <begin position="248"/>
        <end position="289"/>
    </location>
</feature>
<dbReference type="PANTHER" id="PTHR21422:SF9">
    <property type="entry name" value="RAB3 GTPASE-ACTIVATING PROTEIN CATALYTIC SUBUNIT"/>
    <property type="match status" value="1"/>
</dbReference>
<feature type="domain" description="Rab3GAP catalytic subunit conserved" evidence="7">
    <location>
        <begin position="100"/>
        <end position="240"/>
    </location>
</feature>
<dbReference type="InterPro" id="IPR026147">
    <property type="entry name" value="Rab3GAP1_conserved"/>
</dbReference>
<protein>
    <recommendedName>
        <fullName evidence="3">Rab3 GTPase-activating protein catalytic subunit</fullName>
    </recommendedName>
</protein>
<evidence type="ECO:0000256" key="3">
    <source>
        <dbReference type="ARBA" id="ARBA00015817"/>
    </source>
</evidence>
<evidence type="ECO:0000259" key="7">
    <source>
        <dbReference type="Pfam" id="PF13890"/>
    </source>
</evidence>
<dbReference type="Pfam" id="PF13890">
    <property type="entry name" value="Rab3-GTPase_cat"/>
    <property type="match status" value="1"/>
</dbReference>
<dbReference type="PANTHER" id="PTHR21422">
    <property type="entry name" value="RAB3 GTPASE-ACTIVATING PROTEIN CATALYTIC SUBUNIT"/>
    <property type="match status" value="1"/>
</dbReference>